<dbReference type="SMART" id="SM00065">
    <property type="entry name" value="GAF"/>
    <property type="match status" value="1"/>
</dbReference>
<dbReference type="Gene3D" id="3.30.450.40">
    <property type="match status" value="1"/>
</dbReference>
<keyword evidence="2" id="KW-0472">Membrane</keyword>
<keyword evidence="2" id="KW-1133">Transmembrane helix</keyword>
<keyword evidence="2" id="KW-0812">Transmembrane</keyword>
<accession>A0ABS5VU54</accession>
<proteinExistence type="predicted"/>
<feature type="transmembrane region" description="Helical" evidence="2">
    <location>
        <begin position="187"/>
        <end position="206"/>
    </location>
</feature>
<dbReference type="EMBL" id="JAHESD010000037">
    <property type="protein sequence ID" value="MBT1704726.1"/>
    <property type="molecule type" value="Genomic_DNA"/>
</dbReference>
<evidence type="ECO:0000256" key="1">
    <source>
        <dbReference type="SAM" id="MobiDB-lite"/>
    </source>
</evidence>
<evidence type="ECO:0000313" key="4">
    <source>
        <dbReference type="EMBL" id="MBT1704726.1"/>
    </source>
</evidence>
<dbReference type="RefSeq" id="WP_254154683.1">
    <property type="nucleotide sequence ID" value="NZ_JAHESD010000037.1"/>
</dbReference>
<evidence type="ECO:0000313" key="5">
    <source>
        <dbReference type="Proteomes" id="UP000772618"/>
    </source>
</evidence>
<organism evidence="4 5">
    <name type="scientific">Chryseosolibacter indicus</name>
    <dbReference type="NCBI Taxonomy" id="2782351"/>
    <lineage>
        <taxon>Bacteria</taxon>
        <taxon>Pseudomonadati</taxon>
        <taxon>Bacteroidota</taxon>
        <taxon>Cytophagia</taxon>
        <taxon>Cytophagales</taxon>
        <taxon>Chryseotaleaceae</taxon>
        <taxon>Chryseosolibacter</taxon>
    </lineage>
</organism>
<feature type="region of interest" description="Disordered" evidence="1">
    <location>
        <begin position="500"/>
        <end position="527"/>
    </location>
</feature>
<gene>
    <name evidence="4" type="ORF">KK060_15635</name>
</gene>
<keyword evidence="5" id="KW-1185">Reference proteome</keyword>
<dbReference type="InterPro" id="IPR003018">
    <property type="entry name" value="GAF"/>
</dbReference>
<comment type="caution">
    <text evidence="4">The sequence shown here is derived from an EMBL/GenBank/DDBJ whole genome shotgun (WGS) entry which is preliminary data.</text>
</comment>
<feature type="compositionally biased region" description="Basic and acidic residues" evidence="1">
    <location>
        <begin position="507"/>
        <end position="518"/>
    </location>
</feature>
<protein>
    <submittedName>
        <fullName evidence="4">CHASE3 domain-containing protein</fullName>
    </submittedName>
</protein>
<evidence type="ECO:0000259" key="3">
    <source>
        <dbReference type="SMART" id="SM00065"/>
    </source>
</evidence>
<evidence type="ECO:0000256" key="2">
    <source>
        <dbReference type="SAM" id="Phobius"/>
    </source>
</evidence>
<dbReference type="InterPro" id="IPR029016">
    <property type="entry name" value="GAF-like_dom_sf"/>
</dbReference>
<sequence>MFKKLKENFINVSLITLIILIVINAILMFYNRSVMMKNNVLQEQTVHVKNVWNSVFENNLRRMDMGLRGYALTHNEQLLNPYRDGLKAMPKSIKEIDSLLVVQELDSLKDQFELFKPKLEAFLEYMNEMYLFSKEDSLTHFVTLLNEDRGFYLWRAFSPMFSTINAHQDKLMDQAVAKYQAAMDRNVFFQVFLIVLTIPTLVMVMYKIKRDEGNRRKLLEEFEGNNKRYLFDSGEEIEADNGKAIIESSIANMKKASSFIKDIAQGNYAVTWDGLTPANEHLNQENIAGDLIKMRDKMKRVKELDEKRLWSTEGLAKFSDVARHNQNNIEMLSLEVVRFLTKHTGAQQGSLFVLHNEEIEEAYLKLTACYAFDKKKFVEKRVDIGSGLIGQAFLEGNTILLTDVPANYIKITSGLGDATPGCVIIVPMKYNERIEAVLELASFKKFEQHEIEFLEKAGEVIASSLYTTKTNERTAKLLTETQEQAEALRSQEEELRQNMEELQATQEDMRRREVELNNKRGKVSSVK</sequence>
<feature type="domain" description="GAF" evidence="3">
    <location>
        <begin position="328"/>
        <end position="475"/>
    </location>
</feature>
<dbReference type="Proteomes" id="UP000772618">
    <property type="component" value="Unassembled WGS sequence"/>
</dbReference>
<feature type="transmembrane region" description="Helical" evidence="2">
    <location>
        <begin position="12"/>
        <end position="30"/>
    </location>
</feature>
<reference evidence="4 5" key="1">
    <citation type="submission" date="2021-05" db="EMBL/GenBank/DDBJ databases">
        <title>A Polyphasic approach of four new species of the genus Ohtaekwangia: Ohtaekwangia histidinii sp. nov., Ohtaekwangia cretensis sp. nov., Ohtaekwangia indiensis sp. nov., Ohtaekwangia reichenbachii sp. nov. from diverse environment.</title>
        <authorList>
            <person name="Octaviana S."/>
        </authorList>
    </citation>
    <scope>NUCLEOTIDE SEQUENCE [LARGE SCALE GENOMIC DNA]</scope>
    <source>
        <strain evidence="4 5">PWU20</strain>
    </source>
</reference>
<dbReference type="SUPFAM" id="SSF55781">
    <property type="entry name" value="GAF domain-like"/>
    <property type="match status" value="1"/>
</dbReference>
<dbReference type="InterPro" id="IPR007891">
    <property type="entry name" value="CHASE3"/>
</dbReference>
<dbReference type="Pfam" id="PF13185">
    <property type="entry name" value="GAF_2"/>
    <property type="match status" value="1"/>
</dbReference>
<name>A0ABS5VU54_9BACT</name>
<dbReference type="Pfam" id="PF05227">
    <property type="entry name" value="CHASE3"/>
    <property type="match status" value="1"/>
</dbReference>